<gene>
    <name evidence="1" type="ORF">KBB96_09880</name>
</gene>
<sequence length="47" mass="5100">MNADYHYVRVLLHEADDANSQVEKFSDAMRAVGAIDVMEGGNSVTTA</sequence>
<proteinExistence type="predicted"/>
<evidence type="ECO:0000313" key="2">
    <source>
        <dbReference type="Proteomes" id="UP000676169"/>
    </source>
</evidence>
<dbReference type="RefSeq" id="WP_211634534.1">
    <property type="nucleotide sequence ID" value="NZ_CP073100.1"/>
</dbReference>
<dbReference type="Proteomes" id="UP000676169">
    <property type="component" value="Chromosome"/>
</dbReference>
<organism evidence="1 2">
    <name type="scientific">Luteolibacter ambystomatis</name>
    <dbReference type="NCBI Taxonomy" id="2824561"/>
    <lineage>
        <taxon>Bacteria</taxon>
        <taxon>Pseudomonadati</taxon>
        <taxon>Verrucomicrobiota</taxon>
        <taxon>Verrucomicrobiia</taxon>
        <taxon>Verrucomicrobiales</taxon>
        <taxon>Verrucomicrobiaceae</taxon>
        <taxon>Luteolibacter</taxon>
    </lineage>
</organism>
<accession>A0A975J352</accession>
<reference evidence="1" key="1">
    <citation type="submission" date="2021-04" db="EMBL/GenBank/DDBJ databases">
        <title>Luteolibacter sp. 32A isolated from the skin of an Anderson's salamander (Ambystoma andersonii).</title>
        <authorList>
            <person name="Spergser J."/>
            <person name="Busse H.-J."/>
        </authorList>
    </citation>
    <scope>NUCLEOTIDE SEQUENCE</scope>
    <source>
        <strain evidence="1">32A</strain>
    </source>
</reference>
<dbReference type="EMBL" id="CP073100">
    <property type="protein sequence ID" value="QUE53190.1"/>
    <property type="molecule type" value="Genomic_DNA"/>
</dbReference>
<dbReference type="AlphaFoldDB" id="A0A975J352"/>
<name>A0A975J352_9BACT</name>
<protein>
    <submittedName>
        <fullName evidence="1">Uncharacterized protein</fullName>
    </submittedName>
</protein>
<keyword evidence="2" id="KW-1185">Reference proteome</keyword>
<evidence type="ECO:0000313" key="1">
    <source>
        <dbReference type="EMBL" id="QUE53190.1"/>
    </source>
</evidence>
<dbReference type="KEGG" id="lamb:KBB96_09880"/>